<organism evidence="1 2">
    <name type="scientific">Peribacillus deserti</name>
    <dbReference type="NCBI Taxonomy" id="673318"/>
    <lineage>
        <taxon>Bacteria</taxon>
        <taxon>Bacillati</taxon>
        <taxon>Bacillota</taxon>
        <taxon>Bacilli</taxon>
        <taxon>Bacillales</taxon>
        <taxon>Bacillaceae</taxon>
        <taxon>Peribacillus</taxon>
    </lineage>
</organism>
<gene>
    <name evidence="1" type="ORF">JOC77_003945</name>
</gene>
<evidence type="ECO:0000313" key="2">
    <source>
        <dbReference type="Proteomes" id="UP000823486"/>
    </source>
</evidence>
<dbReference type="Proteomes" id="UP000823486">
    <property type="component" value="Unassembled WGS sequence"/>
</dbReference>
<keyword evidence="2" id="KW-1185">Reference proteome</keyword>
<protein>
    <submittedName>
        <fullName evidence="1">Uncharacterized protein</fullName>
    </submittedName>
</protein>
<accession>A0ABS2QP15</accession>
<comment type="caution">
    <text evidence="1">The sequence shown here is derived from an EMBL/GenBank/DDBJ whole genome shotgun (WGS) entry which is preliminary data.</text>
</comment>
<evidence type="ECO:0000313" key="1">
    <source>
        <dbReference type="EMBL" id="MBM7694484.1"/>
    </source>
</evidence>
<name>A0ABS2QP15_9BACI</name>
<proteinExistence type="predicted"/>
<reference evidence="1 2" key="1">
    <citation type="submission" date="2021-01" db="EMBL/GenBank/DDBJ databases">
        <title>Genomic Encyclopedia of Type Strains, Phase IV (KMG-IV): sequencing the most valuable type-strain genomes for metagenomic binning, comparative biology and taxonomic classification.</title>
        <authorList>
            <person name="Goeker M."/>
        </authorList>
    </citation>
    <scope>NUCLEOTIDE SEQUENCE [LARGE SCALE GENOMIC DNA]</scope>
    <source>
        <strain evidence="1 2">DSM 105482</strain>
    </source>
</reference>
<dbReference type="EMBL" id="JAFBFI010000025">
    <property type="protein sequence ID" value="MBM7694484.1"/>
    <property type="molecule type" value="Genomic_DNA"/>
</dbReference>
<sequence>MNKRAKTLVQKKVLDPMMTRVSMMTVGSRIMSLWTG</sequence>